<sequence>MSSRYERQEKVGEGAYGLVYKARDVNTGSIVALKRIRLDTEEEGVPCTAIREISLLKELRHQNIVHQNIVRLLDVCHSENRLTLVFEYMELDLRKYIDRENCNLDSATIQGFMRCLLKGLRFCHEHNVLHRDLKPANLLISREKELKLADFGLGRAFGIPVKKLTHEVVTLWYRAPDVLLGSTQYGTSVDLWSVGCIFAEMAIGSPLFTGKNDADQLLHIVQFLGTPTKEIWPSIDQYPNSENMLKKPEFQRVYPASCDEKFRTLPKYAKLGAHGIDLLRSLLRYDPNTRLTAAEALEHPYFSEVF</sequence>
<keyword evidence="5 17" id="KW-0808">Transferase</keyword>
<dbReference type="FunFam" id="1.10.510.10:FF:000524">
    <property type="entry name" value="Cell division protein kinase 2"/>
    <property type="match status" value="1"/>
</dbReference>
<feature type="binding site" evidence="14">
    <location>
        <position position="34"/>
    </location>
    <ligand>
        <name>ATP</name>
        <dbReference type="ChEBI" id="CHEBI:30616"/>
    </ligand>
</feature>
<evidence type="ECO:0000256" key="12">
    <source>
        <dbReference type="ARBA" id="ARBA00064639"/>
    </source>
</evidence>
<dbReference type="GO" id="GO:0005524">
    <property type="term" value="F:ATP binding"/>
    <property type="evidence" value="ECO:0007669"/>
    <property type="project" value="UniProtKB-UniRule"/>
</dbReference>
<gene>
    <name evidence="17" type="ORF">TVY486_1001010</name>
</gene>
<evidence type="ECO:0000256" key="11">
    <source>
        <dbReference type="ARBA" id="ARBA00059987"/>
    </source>
</evidence>
<comment type="catalytic activity">
    <reaction evidence="10">
        <text>L-seryl-[protein] + ATP = O-phospho-L-seryl-[protein] + ADP + H(+)</text>
        <dbReference type="Rhea" id="RHEA:17989"/>
        <dbReference type="Rhea" id="RHEA-COMP:9863"/>
        <dbReference type="Rhea" id="RHEA-COMP:11604"/>
        <dbReference type="ChEBI" id="CHEBI:15378"/>
        <dbReference type="ChEBI" id="CHEBI:29999"/>
        <dbReference type="ChEBI" id="CHEBI:30616"/>
        <dbReference type="ChEBI" id="CHEBI:83421"/>
        <dbReference type="ChEBI" id="CHEBI:456216"/>
        <dbReference type="EC" id="2.7.11.22"/>
    </reaction>
</comment>
<dbReference type="PANTHER" id="PTHR24056">
    <property type="entry name" value="CELL DIVISION PROTEIN KINASE"/>
    <property type="match status" value="1"/>
</dbReference>
<dbReference type="Pfam" id="PF00069">
    <property type="entry name" value="Pkinase"/>
    <property type="match status" value="1"/>
</dbReference>
<accession>G0U599</accession>
<dbReference type="InterPro" id="IPR008271">
    <property type="entry name" value="Ser/Thr_kinase_AS"/>
</dbReference>
<evidence type="ECO:0000256" key="3">
    <source>
        <dbReference type="ARBA" id="ARBA00022527"/>
    </source>
</evidence>
<keyword evidence="6 14" id="KW-0547">Nucleotide-binding</keyword>
<dbReference type="InterPro" id="IPR000719">
    <property type="entry name" value="Prot_kinase_dom"/>
</dbReference>
<organism evidence="17">
    <name type="scientific">Trypanosoma vivax (strain Y486)</name>
    <dbReference type="NCBI Taxonomy" id="1055687"/>
    <lineage>
        <taxon>Eukaryota</taxon>
        <taxon>Discoba</taxon>
        <taxon>Euglenozoa</taxon>
        <taxon>Kinetoplastea</taxon>
        <taxon>Metakinetoplastina</taxon>
        <taxon>Trypanosomatida</taxon>
        <taxon>Trypanosomatidae</taxon>
        <taxon>Trypanosoma</taxon>
        <taxon>Duttonella</taxon>
    </lineage>
</organism>
<evidence type="ECO:0000256" key="9">
    <source>
        <dbReference type="ARBA" id="ARBA00047811"/>
    </source>
</evidence>
<name>G0U599_TRYVY</name>
<dbReference type="SUPFAM" id="SSF56112">
    <property type="entry name" value="Protein kinase-like (PK-like)"/>
    <property type="match status" value="1"/>
</dbReference>
<evidence type="ECO:0000313" key="17">
    <source>
        <dbReference type="EMBL" id="CCC51047.1"/>
    </source>
</evidence>
<keyword evidence="4" id="KW-0597">Phosphoprotein</keyword>
<dbReference type="GO" id="GO:0106310">
    <property type="term" value="F:protein serine kinase activity"/>
    <property type="evidence" value="ECO:0007669"/>
    <property type="project" value="RHEA"/>
</dbReference>
<keyword evidence="8 14" id="KW-0067">ATP-binding</keyword>
<evidence type="ECO:0000256" key="10">
    <source>
        <dbReference type="ARBA" id="ARBA00048367"/>
    </source>
</evidence>
<evidence type="ECO:0000256" key="13">
    <source>
        <dbReference type="ARBA" id="ARBA00069776"/>
    </source>
</evidence>
<keyword evidence="3 15" id="KW-0723">Serine/threonine-protein kinase</keyword>
<dbReference type="InterPro" id="IPR011009">
    <property type="entry name" value="Kinase-like_dom_sf"/>
</dbReference>
<protein>
    <recommendedName>
        <fullName evidence="13">Cell division control protein 2 homolog 1</fullName>
        <ecNumber evidence="2">2.7.11.22</ecNumber>
    </recommendedName>
</protein>
<dbReference type="Gene3D" id="1.10.510.10">
    <property type="entry name" value="Transferase(Phosphotransferase) domain 1"/>
    <property type="match status" value="1"/>
</dbReference>
<evidence type="ECO:0000259" key="16">
    <source>
        <dbReference type="PROSITE" id="PS50011"/>
    </source>
</evidence>
<evidence type="ECO:0000256" key="7">
    <source>
        <dbReference type="ARBA" id="ARBA00022777"/>
    </source>
</evidence>
<keyword evidence="17" id="KW-0132">Cell division</keyword>
<dbReference type="GO" id="GO:0005737">
    <property type="term" value="C:cytoplasm"/>
    <property type="evidence" value="ECO:0007669"/>
    <property type="project" value="TreeGrafter"/>
</dbReference>
<dbReference type="GO" id="GO:0005634">
    <property type="term" value="C:nucleus"/>
    <property type="evidence" value="ECO:0007669"/>
    <property type="project" value="TreeGrafter"/>
</dbReference>
<dbReference type="PROSITE" id="PS00107">
    <property type="entry name" value="PROTEIN_KINASE_ATP"/>
    <property type="match status" value="1"/>
</dbReference>
<comment type="catalytic activity">
    <reaction evidence="9">
        <text>L-threonyl-[protein] + ATP = O-phospho-L-threonyl-[protein] + ADP + H(+)</text>
        <dbReference type="Rhea" id="RHEA:46608"/>
        <dbReference type="Rhea" id="RHEA-COMP:11060"/>
        <dbReference type="Rhea" id="RHEA-COMP:11605"/>
        <dbReference type="ChEBI" id="CHEBI:15378"/>
        <dbReference type="ChEBI" id="CHEBI:30013"/>
        <dbReference type="ChEBI" id="CHEBI:30616"/>
        <dbReference type="ChEBI" id="CHEBI:61977"/>
        <dbReference type="ChEBI" id="CHEBI:456216"/>
        <dbReference type="EC" id="2.7.11.22"/>
    </reaction>
</comment>
<evidence type="ECO:0000256" key="1">
    <source>
        <dbReference type="ARBA" id="ARBA00006485"/>
    </source>
</evidence>
<dbReference type="InterPro" id="IPR050108">
    <property type="entry name" value="CDK"/>
</dbReference>
<evidence type="ECO:0000256" key="14">
    <source>
        <dbReference type="PROSITE-ProRule" id="PRU10141"/>
    </source>
</evidence>
<feature type="domain" description="Protein kinase" evidence="16">
    <location>
        <begin position="5"/>
        <end position="302"/>
    </location>
</feature>
<evidence type="ECO:0000256" key="15">
    <source>
        <dbReference type="RuleBase" id="RU000304"/>
    </source>
</evidence>
<reference evidence="17" key="1">
    <citation type="journal article" date="2012" name="Proc. Natl. Acad. Sci. U.S.A.">
        <title>Antigenic diversity is generated by distinct evolutionary mechanisms in African trypanosome species.</title>
        <authorList>
            <person name="Jackson A.P."/>
            <person name="Berry A."/>
            <person name="Aslett M."/>
            <person name="Allison H.C."/>
            <person name="Burton P."/>
            <person name="Vavrova-Anderson J."/>
            <person name="Brown R."/>
            <person name="Browne H."/>
            <person name="Corton N."/>
            <person name="Hauser H."/>
            <person name="Gamble J."/>
            <person name="Gilderthorp R."/>
            <person name="Marcello L."/>
            <person name="McQuillan J."/>
            <person name="Otto T.D."/>
            <person name="Quail M.A."/>
            <person name="Sanders M.J."/>
            <person name="van Tonder A."/>
            <person name="Ginger M.L."/>
            <person name="Field M.C."/>
            <person name="Barry J.D."/>
            <person name="Hertz-Fowler C."/>
            <person name="Berriman M."/>
        </authorList>
    </citation>
    <scope>NUCLEOTIDE SEQUENCE</scope>
    <source>
        <strain evidence="17">Y486</strain>
    </source>
</reference>
<dbReference type="PROSITE" id="PS50011">
    <property type="entry name" value="PROTEIN_KINASE_DOM"/>
    <property type="match status" value="1"/>
</dbReference>
<dbReference type="EC" id="2.7.11.22" evidence="2"/>
<dbReference type="CDD" id="cd07829">
    <property type="entry name" value="STKc_CDK_like"/>
    <property type="match status" value="1"/>
</dbReference>
<dbReference type="GO" id="GO:0051301">
    <property type="term" value="P:cell division"/>
    <property type="evidence" value="ECO:0007669"/>
    <property type="project" value="UniProtKB-KW"/>
</dbReference>
<dbReference type="PROSITE" id="PS00108">
    <property type="entry name" value="PROTEIN_KINASE_ST"/>
    <property type="match status" value="1"/>
</dbReference>
<comment type="subunit">
    <text evidence="12">Forms a stable but non-covalent complex with a regulatory subunit and with a cyclin.</text>
</comment>
<dbReference type="AlphaFoldDB" id="G0U599"/>
<dbReference type="SMART" id="SM00220">
    <property type="entry name" value="S_TKc"/>
    <property type="match status" value="1"/>
</dbReference>
<comment type="function">
    <text evidence="11">Probably involved in the control of the cell cycle.</text>
</comment>
<dbReference type="FunFam" id="3.30.200.20:FF:000375">
    <property type="entry name" value="Cell division related protein kinase 2"/>
    <property type="match status" value="1"/>
</dbReference>
<dbReference type="InterPro" id="IPR017441">
    <property type="entry name" value="Protein_kinase_ATP_BS"/>
</dbReference>
<evidence type="ECO:0000256" key="4">
    <source>
        <dbReference type="ARBA" id="ARBA00022553"/>
    </source>
</evidence>
<dbReference type="PANTHER" id="PTHR24056:SF46">
    <property type="entry name" value="CYCLIN-DEPENDENT KINASE 5"/>
    <property type="match status" value="1"/>
</dbReference>
<evidence type="ECO:0000256" key="5">
    <source>
        <dbReference type="ARBA" id="ARBA00022679"/>
    </source>
</evidence>
<dbReference type="VEuPathDB" id="TriTrypDB:TvY486_1001010"/>
<dbReference type="EMBL" id="HE573026">
    <property type="protein sequence ID" value="CCC51047.1"/>
    <property type="molecule type" value="Genomic_DNA"/>
</dbReference>
<keyword evidence="17" id="KW-0131">Cell cycle</keyword>
<evidence type="ECO:0000256" key="2">
    <source>
        <dbReference type="ARBA" id="ARBA00012425"/>
    </source>
</evidence>
<dbReference type="GO" id="GO:0000278">
    <property type="term" value="P:mitotic cell cycle"/>
    <property type="evidence" value="ECO:0007669"/>
    <property type="project" value="UniProtKB-ARBA"/>
</dbReference>
<dbReference type="GO" id="GO:0004693">
    <property type="term" value="F:cyclin-dependent protein serine/threonine kinase activity"/>
    <property type="evidence" value="ECO:0007669"/>
    <property type="project" value="UniProtKB-EC"/>
</dbReference>
<dbReference type="Gene3D" id="3.30.200.20">
    <property type="entry name" value="Phosphorylase Kinase, domain 1"/>
    <property type="match status" value="1"/>
</dbReference>
<evidence type="ECO:0000256" key="6">
    <source>
        <dbReference type="ARBA" id="ARBA00022741"/>
    </source>
</evidence>
<proteinExistence type="inferred from homology"/>
<keyword evidence="7 17" id="KW-0418">Kinase</keyword>
<evidence type="ECO:0000256" key="8">
    <source>
        <dbReference type="ARBA" id="ARBA00022840"/>
    </source>
</evidence>
<comment type="similarity">
    <text evidence="1">Belongs to the protein kinase superfamily. CMGC Ser/Thr protein kinase family. CDC2/CDKX subfamily.</text>
</comment>